<dbReference type="Pfam" id="PF00528">
    <property type="entry name" value="BPD_transp_1"/>
    <property type="match status" value="1"/>
</dbReference>
<reference evidence="12 13" key="1">
    <citation type="journal article" date="2019" name="Nat. Med.">
        <title>A library of human gut bacterial isolates paired with longitudinal multiomics data enables mechanistic microbiome research.</title>
        <authorList>
            <person name="Poyet M."/>
            <person name="Groussin M."/>
            <person name="Gibbons S.M."/>
            <person name="Avila-Pacheco J."/>
            <person name="Jiang X."/>
            <person name="Kearney S.M."/>
            <person name="Perrotta A.R."/>
            <person name="Berdy B."/>
            <person name="Zhao S."/>
            <person name="Lieberman T.D."/>
            <person name="Swanson P.K."/>
            <person name="Smith M."/>
            <person name="Roesemann S."/>
            <person name="Alexander J.E."/>
            <person name="Rich S.A."/>
            <person name="Livny J."/>
            <person name="Vlamakis H."/>
            <person name="Clish C."/>
            <person name="Bullock K."/>
            <person name="Deik A."/>
            <person name="Scott J."/>
            <person name="Pierce K.A."/>
            <person name="Xavier R.J."/>
            <person name="Alm E.J."/>
        </authorList>
    </citation>
    <scope>NUCLEOTIDE SEQUENCE [LARGE SCALE GENOMIC DNA]</scope>
    <source>
        <strain evidence="10 13">BIOML-A13</strain>
        <strain evidence="11 12">BIOML-A3</strain>
    </source>
</reference>
<feature type="domain" description="ABC transmembrane type-1" evidence="9">
    <location>
        <begin position="19"/>
        <end position="198"/>
    </location>
</feature>
<dbReference type="EMBL" id="WNBM01000003">
    <property type="protein sequence ID" value="MTT75831.1"/>
    <property type="molecule type" value="Genomic_DNA"/>
</dbReference>
<sequence>MSGLLAYVQDQQQYIGLLLLSHIQLTLLSVAIAVCIGVPLGIYISERERLLRPVMGFANLAQAIPSLALLGFLVPYMGIGAVTAVAMVVLYSLLPILKNTCTGLRNISADTLEAARSIGMTDMQVLFKVRLPLALPVIMAGIRISSVTAVGLMTIAAYIGAGGLGTLVISGIQTDNPNMILAGAIPACCLALLMDFLMSKVETAVTPVSLRPASKKMSKESLERTKQHHKRILAVAGMIVIISSGYLLSHEFLNKHDLRIGSKDATESVIIGNMLSDLIEAKTDLKVERKLALGGTMIAFEALRSGEIDLYPEYTGTGYSTILKNKLRPGFTPDEMYTLVKQQMRDTHQIELLESFGFNNTYVLAVTQATAAKYHLKTMTDLTRVSHNLRFGCSPEFAARDDGLPGIEKTYGMTFKSVNNFSGTLMYTAITSDNVDVITAFSTDGLLQKYDLVLLEDDKNFFPPYYMLPFVNGKTNAEYPEIAQALSVLNSAIDDATMQKLNYEVVEKGRDRAEVARTFLLERGLVKPEDFKN</sequence>
<feature type="transmembrane region" description="Helical" evidence="8">
    <location>
        <begin position="79"/>
        <end position="97"/>
    </location>
</feature>
<dbReference type="InterPro" id="IPR035906">
    <property type="entry name" value="MetI-like_sf"/>
</dbReference>
<dbReference type="Gene3D" id="1.10.3720.10">
    <property type="entry name" value="MetI-like"/>
    <property type="match status" value="1"/>
</dbReference>
<dbReference type="Proteomes" id="UP000484547">
    <property type="component" value="Unassembled WGS sequence"/>
</dbReference>
<dbReference type="CDD" id="cd13609">
    <property type="entry name" value="PBP2_Opu_like_1"/>
    <property type="match status" value="1"/>
</dbReference>
<evidence type="ECO:0000256" key="2">
    <source>
        <dbReference type="ARBA" id="ARBA00022448"/>
    </source>
</evidence>
<dbReference type="Proteomes" id="UP000443070">
    <property type="component" value="Unassembled WGS sequence"/>
</dbReference>
<dbReference type="GO" id="GO:0022857">
    <property type="term" value="F:transmembrane transporter activity"/>
    <property type="evidence" value="ECO:0007669"/>
    <property type="project" value="InterPro"/>
</dbReference>
<keyword evidence="12" id="KW-1185">Reference proteome</keyword>
<dbReference type="PANTHER" id="PTHR30177">
    <property type="entry name" value="GLYCINE BETAINE/L-PROLINE TRANSPORT SYSTEM PERMEASE PROTEIN PROW"/>
    <property type="match status" value="1"/>
</dbReference>
<dbReference type="GO" id="GO:0031460">
    <property type="term" value="P:glycine betaine transport"/>
    <property type="evidence" value="ECO:0007669"/>
    <property type="project" value="TreeGrafter"/>
</dbReference>
<feature type="transmembrane region" description="Helical" evidence="8">
    <location>
        <begin position="179"/>
        <end position="197"/>
    </location>
</feature>
<dbReference type="SUPFAM" id="SSF161098">
    <property type="entry name" value="MetI-like"/>
    <property type="match status" value="1"/>
</dbReference>
<evidence type="ECO:0000313" key="13">
    <source>
        <dbReference type="Proteomes" id="UP000484547"/>
    </source>
</evidence>
<dbReference type="FunFam" id="1.10.3720.10:FF:000001">
    <property type="entry name" value="Glycine betaine ABC transporter, permease"/>
    <property type="match status" value="1"/>
</dbReference>
<protein>
    <submittedName>
        <fullName evidence="10">ABC transporter permease subunit</fullName>
    </submittedName>
</protein>
<evidence type="ECO:0000256" key="8">
    <source>
        <dbReference type="RuleBase" id="RU363032"/>
    </source>
</evidence>
<comment type="subcellular location">
    <subcellularLocation>
        <location evidence="8">Cell membrane</location>
        <topology evidence="8">Multi-pass membrane protein</topology>
    </subcellularLocation>
    <subcellularLocation>
        <location evidence="1">Membrane</location>
        <topology evidence="1">Multi-pass membrane protein</topology>
    </subcellularLocation>
</comment>
<dbReference type="PROSITE" id="PS50928">
    <property type="entry name" value="ABC_TM1"/>
    <property type="match status" value="1"/>
</dbReference>
<name>A0A7X2XFJ9_9FIRM</name>
<keyword evidence="5 8" id="KW-0472">Membrane</keyword>
<evidence type="ECO:0000256" key="7">
    <source>
        <dbReference type="ARBA" id="ARBA00035652"/>
    </source>
</evidence>
<evidence type="ECO:0000256" key="5">
    <source>
        <dbReference type="ARBA" id="ARBA00023136"/>
    </source>
</evidence>
<evidence type="ECO:0000259" key="9">
    <source>
        <dbReference type="PROSITE" id="PS50928"/>
    </source>
</evidence>
<dbReference type="OrthoDB" id="9801163at2"/>
<proteinExistence type="inferred from homology"/>
<evidence type="ECO:0000256" key="4">
    <source>
        <dbReference type="ARBA" id="ARBA00022989"/>
    </source>
</evidence>
<evidence type="ECO:0000256" key="1">
    <source>
        <dbReference type="ARBA" id="ARBA00004141"/>
    </source>
</evidence>
<keyword evidence="3 8" id="KW-0812">Transmembrane</keyword>
<evidence type="ECO:0000256" key="6">
    <source>
        <dbReference type="ARBA" id="ARBA00035642"/>
    </source>
</evidence>
<dbReference type="SUPFAM" id="SSF53850">
    <property type="entry name" value="Periplasmic binding protein-like II"/>
    <property type="match status" value="1"/>
</dbReference>
<dbReference type="InterPro" id="IPR051204">
    <property type="entry name" value="ABC_transp_perm/SBD"/>
</dbReference>
<evidence type="ECO:0000313" key="11">
    <source>
        <dbReference type="EMBL" id="MTU03893.1"/>
    </source>
</evidence>
<gene>
    <name evidence="10" type="ORF">GMD11_06075</name>
    <name evidence="11" type="ORF">GMD18_05720</name>
</gene>
<dbReference type="AlphaFoldDB" id="A0A7X2XFJ9"/>
<comment type="similarity">
    <text evidence="6">In the C-terminal section; belongs to the OsmX family.</text>
</comment>
<comment type="caution">
    <text evidence="10">The sequence shown here is derived from an EMBL/GenBank/DDBJ whole genome shotgun (WGS) entry which is preliminary data.</text>
</comment>
<dbReference type="Gene3D" id="3.40.190.120">
    <property type="entry name" value="Osmoprotection protein (prox), domain 2"/>
    <property type="match status" value="1"/>
</dbReference>
<organism evidence="10 13">
    <name type="scientific">Phascolarctobacterium faecium</name>
    <dbReference type="NCBI Taxonomy" id="33025"/>
    <lineage>
        <taxon>Bacteria</taxon>
        <taxon>Bacillati</taxon>
        <taxon>Bacillota</taxon>
        <taxon>Negativicutes</taxon>
        <taxon>Acidaminococcales</taxon>
        <taxon>Acidaminococcaceae</taxon>
        <taxon>Phascolarctobacterium</taxon>
    </lineage>
</organism>
<dbReference type="InterPro" id="IPR000515">
    <property type="entry name" value="MetI-like"/>
</dbReference>
<dbReference type="Gene3D" id="3.40.190.10">
    <property type="entry name" value="Periplasmic binding protein-like II"/>
    <property type="match status" value="1"/>
</dbReference>
<comment type="similarity">
    <text evidence="8">Belongs to the binding-protein-dependent transport system permease family.</text>
</comment>
<feature type="transmembrane region" description="Helical" evidence="8">
    <location>
        <begin position="133"/>
        <end position="159"/>
    </location>
</feature>
<accession>A0A7X2XFJ9</accession>
<dbReference type="GO" id="GO:0043190">
    <property type="term" value="C:ATP-binding cassette (ABC) transporter complex"/>
    <property type="evidence" value="ECO:0007669"/>
    <property type="project" value="InterPro"/>
</dbReference>
<comment type="similarity">
    <text evidence="7">In the N-terminal section; belongs to the binding-protein-dependent transport system permease family.</text>
</comment>
<feature type="transmembrane region" description="Helical" evidence="8">
    <location>
        <begin position="232"/>
        <end position="249"/>
    </location>
</feature>
<dbReference type="InterPro" id="IPR007210">
    <property type="entry name" value="ABC_Gly_betaine_transp_sub-bd"/>
</dbReference>
<evidence type="ECO:0000313" key="10">
    <source>
        <dbReference type="EMBL" id="MTT75831.1"/>
    </source>
</evidence>
<dbReference type="RefSeq" id="WP_155163894.1">
    <property type="nucleotide sequence ID" value="NZ_WNBG01000003.1"/>
</dbReference>
<evidence type="ECO:0000313" key="12">
    <source>
        <dbReference type="Proteomes" id="UP000443070"/>
    </source>
</evidence>
<keyword evidence="4 8" id="KW-1133">Transmembrane helix</keyword>
<feature type="transmembrane region" description="Helical" evidence="8">
    <location>
        <begin position="54"/>
        <end position="73"/>
    </location>
</feature>
<evidence type="ECO:0000256" key="3">
    <source>
        <dbReference type="ARBA" id="ARBA00022692"/>
    </source>
</evidence>
<dbReference type="CDD" id="cd06261">
    <property type="entry name" value="TM_PBP2"/>
    <property type="match status" value="1"/>
</dbReference>
<keyword evidence="2 8" id="KW-0813">Transport</keyword>
<dbReference type="PANTHER" id="PTHR30177:SF4">
    <property type="entry name" value="OSMOPROTECTANT IMPORT PERMEASE PROTEIN OSMW"/>
    <property type="match status" value="1"/>
</dbReference>
<feature type="transmembrane region" description="Helical" evidence="8">
    <location>
        <begin position="14"/>
        <end position="42"/>
    </location>
</feature>
<dbReference type="EMBL" id="WNBW01000003">
    <property type="protein sequence ID" value="MTU03893.1"/>
    <property type="molecule type" value="Genomic_DNA"/>
</dbReference>
<dbReference type="Pfam" id="PF04069">
    <property type="entry name" value="OpuAC"/>
    <property type="match status" value="1"/>
</dbReference>